<dbReference type="InterPro" id="IPR037293">
    <property type="entry name" value="Gal_Oxidase_central_sf"/>
</dbReference>
<feature type="domain" description="Galactose oxidase-like Early set" evidence="4">
    <location>
        <begin position="548"/>
        <end position="640"/>
    </location>
</feature>
<dbReference type="Pfam" id="PF01344">
    <property type="entry name" value="Kelch_1"/>
    <property type="match status" value="1"/>
</dbReference>
<sequence length="643" mass="67592">MISAPPSSSPATTQAAATSTSTTATSTSTSTTSSAASTYTVVNDAPINGPCPQGATSYTAKNNVVYTLCPNSNYDAGNLANIAAKDIQTCAEICSTTPGCYNVVYEPGTCHIKGAPYQPNLKASNYYSTVTATNTTANNKALASLNGQWGNVIPLDVNPVAAYLVPAYPTVKEFLSFASWSPSTFGGPANYQTAFASFDITSNTQGEFTVANTQHNMFCPGMNSLPDGRLIIDGGDTDQAVTLYDPFANTFTRAANMTMGRGYQSSVLLSNGKTFTIGGSFTGGIGGQDGVPMKDGEVYDSTTNQWSPLSGALVQPMLTTYDNAGAWRTDNHAWLFAWSGGSVFQAGPSKNMNWYSTAGSGGVQSAGVRNSNNDQMCGISVMYDNGKILSTGGAQSYSDNNALNVAHLITLNGVNASPTVEQVQSMNYARSFHNAIVLPNGQIFIAGGQSYAEVFTDVQSVLQAEIFDPTTKTFTTVAPASIPRNYHSSTVLLPDGRVMSGGGGLCYVGGNCNNANHQDIQFYTPPYLFDSNGNLRSRPTVNSITSSQQQAEKVRVNPGGTLTVNLSSASGLTHVLVRMGSSTHSIDTDQRRIPLTVQNTSGNTVTLAIPNDNGIVPPGFWYYFAVASNGVHSIGLTVNVLTA</sequence>
<evidence type="ECO:0000313" key="5">
    <source>
        <dbReference type="EMBL" id="PWN33051.1"/>
    </source>
</evidence>
<evidence type="ECO:0000259" key="3">
    <source>
        <dbReference type="Pfam" id="PF07250"/>
    </source>
</evidence>
<dbReference type="EMBL" id="KZ819605">
    <property type="protein sequence ID" value="PWN33051.1"/>
    <property type="molecule type" value="Genomic_DNA"/>
</dbReference>
<dbReference type="OrthoDB" id="2019572at2759"/>
<dbReference type="InterPro" id="IPR014756">
    <property type="entry name" value="Ig_E-set"/>
</dbReference>
<dbReference type="GeneID" id="37019190"/>
<organism evidence="5 6">
    <name type="scientific">Meira miltonrushii</name>
    <dbReference type="NCBI Taxonomy" id="1280837"/>
    <lineage>
        <taxon>Eukaryota</taxon>
        <taxon>Fungi</taxon>
        <taxon>Dikarya</taxon>
        <taxon>Basidiomycota</taxon>
        <taxon>Ustilaginomycotina</taxon>
        <taxon>Exobasidiomycetes</taxon>
        <taxon>Exobasidiales</taxon>
        <taxon>Brachybasidiaceae</taxon>
        <taxon>Meira</taxon>
    </lineage>
</organism>
<protein>
    <submittedName>
        <fullName evidence="5">Galactose oxidase</fullName>
    </submittedName>
</protein>
<proteinExistence type="predicted"/>
<gene>
    <name evidence="5" type="ORF">FA14DRAFT_149815</name>
</gene>
<evidence type="ECO:0000256" key="1">
    <source>
        <dbReference type="ARBA" id="ARBA00022729"/>
    </source>
</evidence>
<dbReference type="PANTHER" id="PTHR32208">
    <property type="entry name" value="SECRETED PROTEIN-RELATED"/>
    <property type="match status" value="1"/>
</dbReference>
<evidence type="ECO:0000256" key="2">
    <source>
        <dbReference type="SAM" id="MobiDB-lite"/>
    </source>
</evidence>
<accession>A0A316V9A8</accession>
<feature type="domain" description="Glyoxal oxidase N-terminal" evidence="3">
    <location>
        <begin position="420"/>
        <end position="503"/>
    </location>
</feature>
<dbReference type="CDD" id="cd02851">
    <property type="entry name" value="E_set_GO_C"/>
    <property type="match status" value="1"/>
</dbReference>
<evidence type="ECO:0000259" key="4">
    <source>
        <dbReference type="Pfam" id="PF09118"/>
    </source>
</evidence>
<dbReference type="SMART" id="SM00612">
    <property type="entry name" value="Kelch"/>
    <property type="match status" value="3"/>
</dbReference>
<keyword evidence="1" id="KW-0732">Signal</keyword>
<dbReference type="InterPro" id="IPR006652">
    <property type="entry name" value="Kelch_1"/>
</dbReference>
<dbReference type="InterPro" id="IPR015202">
    <property type="entry name" value="GO-like_E_set"/>
</dbReference>
<dbReference type="STRING" id="1280837.A0A316V9A8"/>
<dbReference type="Gene3D" id="2.60.40.10">
    <property type="entry name" value="Immunoglobulins"/>
    <property type="match status" value="1"/>
</dbReference>
<evidence type="ECO:0000313" key="6">
    <source>
        <dbReference type="Proteomes" id="UP000245771"/>
    </source>
</evidence>
<dbReference type="InterPro" id="IPR011043">
    <property type="entry name" value="Gal_Oxase/kelch_b-propeller"/>
</dbReference>
<keyword evidence="6" id="KW-1185">Reference proteome</keyword>
<reference evidence="5 6" key="1">
    <citation type="journal article" date="2018" name="Mol. Biol. Evol.">
        <title>Broad Genomic Sampling Reveals a Smut Pathogenic Ancestry of the Fungal Clade Ustilaginomycotina.</title>
        <authorList>
            <person name="Kijpornyongpan T."/>
            <person name="Mondo S.J."/>
            <person name="Barry K."/>
            <person name="Sandor L."/>
            <person name="Lee J."/>
            <person name="Lipzen A."/>
            <person name="Pangilinan J."/>
            <person name="LaButti K."/>
            <person name="Hainaut M."/>
            <person name="Henrissat B."/>
            <person name="Grigoriev I.V."/>
            <person name="Spatafora J.W."/>
            <person name="Aime M.C."/>
        </authorList>
    </citation>
    <scope>NUCLEOTIDE SEQUENCE [LARGE SCALE GENOMIC DNA]</scope>
    <source>
        <strain evidence="5 6">MCA 3882</strain>
    </source>
</reference>
<dbReference type="Pfam" id="PF07250">
    <property type="entry name" value="Glyoxal_oxid_N"/>
    <property type="match status" value="1"/>
</dbReference>
<feature type="region of interest" description="Disordered" evidence="2">
    <location>
        <begin position="1"/>
        <end position="35"/>
    </location>
</feature>
<dbReference type="SUPFAM" id="SSF50965">
    <property type="entry name" value="Galactose oxidase, central domain"/>
    <property type="match status" value="1"/>
</dbReference>
<dbReference type="RefSeq" id="XP_025353353.1">
    <property type="nucleotide sequence ID" value="XM_025497409.1"/>
</dbReference>
<dbReference type="AlphaFoldDB" id="A0A316V9A8"/>
<dbReference type="Proteomes" id="UP000245771">
    <property type="component" value="Unassembled WGS sequence"/>
</dbReference>
<dbReference type="SUPFAM" id="SSF81296">
    <property type="entry name" value="E set domains"/>
    <property type="match status" value="1"/>
</dbReference>
<dbReference type="Pfam" id="PF09118">
    <property type="entry name" value="GO-like_E_set"/>
    <property type="match status" value="1"/>
</dbReference>
<name>A0A316V9A8_9BASI</name>
<dbReference type="InterPro" id="IPR009880">
    <property type="entry name" value="Glyoxal_oxidase_N"/>
</dbReference>
<dbReference type="PANTHER" id="PTHR32208:SF56">
    <property type="entry name" value="GALACTOSE OXIDASE-RELATED"/>
    <property type="match status" value="1"/>
</dbReference>
<dbReference type="InterPro" id="IPR013783">
    <property type="entry name" value="Ig-like_fold"/>
</dbReference>
<dbReference type="Gene3D" id="2.130.10.80">
    <property type="entry name" value="Galactose oxidase/kelch, beta-propeller"/>
    <property type="match status" value="1"/>
</dbReference>
<dbReference type="InParanoid" id="A0A316V9A8"/>